<dbReference type="GO" id="GO:0005524">
    <property type="term" value="F:ATP binding"/>
    <property type="evidence" value="ECO:0007669"/>
    <property type="project" value="UniProtKB-KW"/>
</dbReference>
<dbReference type="SMART" id="SM00382">
    <property type="entry name" value="AAA"/>
    <property type="match status" value="2"/>
</dbReference>
<keyword evidence="1" id="KW-0677">Repeat</keyword>
<reference evidence="6 7" key="1">
    <citation type="journal article" date="2022" name="Nat. Ecol. Evol.">
        <title>A masculinizing supergene underlies an exaggerated male reproductive morph in a spider.</title>
        <authorList>
            <person name="Hendrickx F."/>
            <person name="De Corte Z."/>
            <person name="Sonet G."/>
            <person name="Van Belleghem S.M."/>
            <person name="Kostlbacher S."/>
            <person name="Vangestel C."/>
        </authorList>
    </citation>
    <scope>NUCLEOTIDE SEQUENCE [LARGE SCALE GENOMIC DNA]</scope>
    <source>
        <strain evidence="6">W744_W776</strain>
    </source>
</reference>
<dbReference type="InterPro" id="IPR003960">
    <property type="entry name" value="ATPase_AAA_CS"/>
</dbReference>
<gene>
    <name evidence="6" type="ORF">JTE90_017520</name>
</gene>
<dbReference type="InterPro" id="IPR003959">
    <property type="entry name" value="ATPase_AAA_core"/>
</dbReference>
<dbReference type="SUPFAM" id="SSF52540">
    <property type="entry name" value="P-loop containing nucleoside triphosphate hydrolases"/>
    <property type="match status" value="2"/>
</dbReference>
<dbReference type="FunFam" id="3.40.50.300:FF:000018">
    <property type="entry name" value="Cell division control 48"/>
    <property type="match status" value="1"/>
</dbReference>
<dbReference type="Gene3D" id="1.10.8.60">
    <property type="match status" value="2"/>
</dbReference>
<dbReference type="Pfam" id="PF17862">
    <property type="entry name" value="AAA_lid_3"/>
    <property type="match status" value="1"/>
</dbReference>
<feature type="region of interest" description="Disordered" evidence="4">
    <location>
        <begin position="1"/>
        <end position="28"/>
    </location>
</feature>
<evidence type="ECO:0000256" key="1">
    <source>
        <dbReference type="ARBA" id="ARBA00022737"/>
    </source>
</evidence>
<evidence type="ECO:0000313" key="7">
    <source>
        <dbReference type="Proteomes" id="UP000827092"/>
    </source>
</evidence>
<dbReference type="GO" id="GO:0016887">
    <property type="term" value="F:ATP hydrolysis activity"/>
    <property type="evidence" value="ECO:0007669"/>
    <property type="project" value="InterPro"/>
</dbReference>
<comment type="caution">
    <text evidence="6">The sequence shown here is derived from an EMBL/GenBank/DDBJ whole genome shotgun (WGS) entry which is preliminary data.</text>
</comment>
<evidence type="ECO:0000313" key="6">
    <source>
        <dbReference type="EMBL" id="KAG8181458.1"/>
    </source>
</evidence>
<evidence type="ECO:0000256" key="2">
    <source>
        <dbReference type="ARBA" id="ARBA00022741"/>
    </source>
</evidence>
<organism evidence="6 7">
    <name type="scientific">Oedothorax gibbosus</name>
    <dbReference type="NCBI Taxonomy" id="931172"/>
    <lineage>
        <taxon>Eukaryota</taxon>
        <taxon>Metazoa</taxon>
        <taxon>Ecdysozoa</taxon>
        <taxon>Arthropoda</taxon>
        <taxon>Chelicerata</taxon>
        <taxon>Arachnida</taxon>
        <taxon>Araneae</taxon>
        <taxon>Araneomorphae</taxon>
        <taxon>Entelegynae</taxon>
        <taxon>Araneoidea</taxon>
        <taxon>Linyphiidae</taxon>
        <taxon>Erigoninae</taxon>
        <taxon>Oedothorax</taxon>
    </lineage>
</organism>
<dbReference type="InterPro" id="IPR041569">
    <property type="entry name" value="AAA_lid_3"/>
</dbReference>
<dbReference type="PANTHER" id="PTHR23077:SF27">
    <property type="entry name" value="ATPASE FAMILY GENE 2 PROTEIN HOMOLOG A"/>
    <property type="match status" value="1"/>
</dbReference>
<keyword evidence="7" id="KW-1185">Reference proteome</keyword>
<dbReference type="GO" id="GO:0005737">
    <property type="term" value="C:cytoplasm"/>
    <property type="evidence" value="ECO:0007669"/>
    <property type="project" value="TreeGrafter"/>
</dbReference>
<name>A0AAV6UC80_9ARAC</name>
<keyword evidence="2" id="KW-0547">Nucleotide-binding</keyword>
<evidence type="ECO:0000256" key="4">
    <source>
        <dbReference type="SAM" id="MobiDB-lite"/>
    </source>
</evidence>
<dbReference type="Proteomes" id="UP000827092">
    <property type="component" value="Unassembled WGS sequence"/>
</dbReference>
<protein>
    <recommendedName>
        <fullName evidence="5">AAA+ ATPase domain-containing protein</fullName>
    </recommendedName>
</protein>
<dbReference type="InterPro" id="IPR050168">
    <property type="entry name" value="AAA_ATPase_domain"/>
</dbReference>
<evidence type="ECO:0000256" key="3">
    <source>
        <dbReference type="ARBA" id="ARBA00022840"/>
    </source>
</evidence>
<keyword evidence="3" id="KW-0067">ATP-binding</keyword>
<dbReference type="InterPro" id="IPR003593">
    <property type="entry name" value="AAA+_ATPase"/>
</dbReference>
<dbReference type="InterPro" id="IPR027417">
    <property type="entry name" value="P-loop_NTPase"/>
</dbReference>
<accession>A0AAV6UC80</accession>
<sequence>MAKKSKKKGNASTISANSTFNDDTPVHQSLNDKPEISHQFKIWVDQKNVYSKLLKSTNMVLLHPSAYEQFQAPKYVIVKGKQDLCLCVPFPLKDKDIKRSMIVFKKGTKIFVQDEFVTLLPYNKCILEAANVTVAVNTQLTLDDDELKQHVLRLLRNKRYFSTGMEIKDSNVFFYNPFSFTITNILSYEQDTVSNNDSFNISNFKNTSTSFYSNTNVSLSETNYKKLLSSTIRDTGRSFKVNHSSSELHSMFSSMCLNDSDIQESKSLSEFENTGDDVPDTDWFAETNIPLFYTLNHKTSLTVIGTTLELERKPSITFSHIGGLKDELKCVKSFVDNFLTSESYLRKLGVLMLLGPSGTGKTLVLDAIQNEYGVHIEEVLWYKLYLKTLSDAEQELREIFHRASQRTPCIIIMDDFNSLCPKVKDLQSQRISRTISYLIENSIGKQIIIVVASYNLEYDAEVFNSGDLRIQKVIFRIPSMEEREEIFTKLFFTKQHNLNPEEIKQCVMHSQGFTGKDLNFVLNEAIFIRSIQRCEDQSSSENSSDEIVTFSDIKRALKYKKPSIVESNMKIKEVRWNDIGGMQSVKQKLKDIVEEPFKYPDIYKRFGIALSRGVLLFGPPGCSKTMIAKALATECNLNFISKNVSDIQNKYVGESEKAVHDLFQLAREKAPCIIFLDEVDALAADRGSFTGSGVEERIVNAFLKEMDGFEELKNVIIIAATNRPDRLDPAFTRPGRINHFIYVPLPDIEAREEILKLQMKNRTVAEDFDYKYLALKTEGYSGAEIVNICNEAAFHILLEDINCESCIFTVNHFINAIKSTTPRTPVELLEFYKEFNEKYG</sequence>
<evidence type="ECO:0000259" key="5">
    <source>
        <dbReference type="SMART" id="SM00382"/>
    </source>
</evidence>
<dbReference type="CDD" id="cd19511">
    <property type="entry name" value="RecA-like_CDC48_r2-like"/>
    <property type="match status" value="1"/>
</dbReference>
<dbReference type="PANTHER" id="PTHR23077">
    <property type="entry name" value="AAA-FAMILY ATPASE"/>
    <property type="match status" value="1"/>
</dbReference>
<dbReference type="Pfam" id="PF00004">
    <property type="entry name" value="AAA"/>
    <property type="match status" value="2"/>
</dbReference>
<dbReference type="EMBL" id="JAFNEN010000514">
    <property type="protein sequence ID" value="KAG8181458.1"/>
    <property type="molecule type" value="Genomic_DNA"/>
</dbReference>
<dbReference type="PROSITE" id="PS00674">
    <property type="entry name" value="AAA"/>
    <property type="match status" value="1"/>
</dbReference>
<feature type="domain" description="AAA+ ATPase" evidence="5">
    <location>
        <begin position="610"/>
        <end position="747"/>
    </location>
</feature>
<feature type="compositionally biased region" description="Polar residues" evidence="4">
    <location>
        <begin position="10"/>
        <end position="28"/>
    </location>
</feature>
<dbReference type="AlphaFoldDB" id="A0AAV6UC80"/>
<feature type="domain" description="AAA+ ATPase" evidence="5">
    <location>
        <begin position="347"/>
        <end position="485"/>
    </location>
</feature>
<dbReference type="Gene3D" id="3.40.50.300">
    <property type="entry name" value="P-loop containing nucleotide triphosphate hydrolases"/>
    <property type="match status" value="2"/>
</dbReference>
<proteinExistence type="predicted"/>